<dbReference type="OrthoDB" id="3527137at2759"/>
<keyword evidence="3" id="KW-1185">Reference proteome</keyword>
<dbReference type="AlphaFoldDB" id="A0A0D7AM12"/>
<reference evidence="2 3" key="1">
    <citation type="journal article" date="2015" name="Fungal Genet. Biol.">
        <title>Evolution of novel wood decay mechanisms in Agaricales revealed by the genome sequences of Fistulina hepatica and Cylindrobasidium torrendii.</title>
        <authorList>
            <person name="Floudas D."/>
            <person name="Held B.W."/>
            <person name="Riley R."/>
            <person name="Nagy L.G."/>
            <person name="Koehler G."/>
            <person name="Ransdell A.S."/>
            <person name="Younus H."/>
            <person name="Chow J."/>
            <person name="Chiniquy J."/>
            <person name="Lipzen A."/>
            <person name="Tritt A."/>
            <person name="Sun H."/>
            <person name="Haridas S."/>
            <person name="LaButti K."/>
            <person name="Ohm R.A."/>
            <person name="Kues U."/>
            <person name="Blanchette R.A."/>
            <person name="Grigoriev I.V."/>
            <person name="Minto R.E."/>
            <person name="Hibbett D.S."/>
        </authorList>
    </citation>
    <scope>NUCLEOTIDE SEQUENCE [LARGE SCALE GENOMIC DNA]</scope>
    <source>
        <strain evidence="2 3">ATCC 64428</strain>
    </source>
</reference>
<organism evidence="2 3">
    <name type="scientific">Fistulina hepatica ATCC 64428</name>
    <dbReference type="NCBI Taxonomy" id="1128425"/>
    <lineage>
        <taxon>Eukaryota</taxon>
        <taxon>Fungi</taxon>
        <taxon>Dikarya</taxon>
        <taxon>Basidiomycota</taxon>
        <taxon>Agaricomycotina</taxon>
        <taxon>Agaricomycetes</taxon>
        <taxon>Agaricomycetidae</taxon>
        <taxon>Agaricales</taxon>
        <taxon>Fistulinaceae</taxon>
        <taxon>Fistulina</taxon>
    </lineage>
</organism>
<evidence type="ECO:0000259" key="1">
    <source>
        <dbReference type="Pfam" id="PF24968"/>
    </source>
</evidence>
<proteinExistence type="predicted"/>
<dbReference type="Pfam" id="PF24968">
    <property type="entry name" value="DUF7770"/>
    <property type="match status" value="1"/>
</dbReference>
<accession>A0A0D7AM12</accession>
<name>A0A0D7AM12_9AGAR</name>
<evidence type="ECO:0000313" key="2">
    <source>
        <dbReference type="EMBL" id="KIY52637.1"/>
    </source>
</evidence>
<dbReference type="InterPro" id="IPR056672">
    <property type="entry name" value="DUF7770"/>
</dbReference>
<evidence type="ECO:0000313" key="3">
    <source>
        <dbReference type="Proteomes" id="UP000054144"/>
    </source>
</evidence>
<protein>
    <recommendedName>
        <fullName evidence="1">DUF7770 domain-containing protein</fullName>
    </recommendedName>
</protein>
<feature type="domain" description="DUF7770" evidence="1">
    <location>
        <begin position="11"/>
        <end position="147"/>
    </location>
</feature>
<gene>
    <name evidence="2" type="ORF">FISHEDRAFT_55798</name>
</gene>
<dbReference type="Proteomes" id="UP000054144">
    <property type="component" value="Unassembled WGS sequence"/>
</dbReference>
<sequence>MIVGIYNGTVFHFHLSFVLEDNSSICLDPSPAGLDLTDFMRIKVVLDWKDRPAPVVAKHCDSLTFMAIKPDVTIGDVLKAIFGDKKLDNYRFDDDGRGCRYWCIVVLQELAAVGLIDPVDDIIGKWEAEQAIKYAPVFYPNRYKGTFF</sequence>
<dbReference type="EMBL" id="KN881635">
    <property type="protein sequence ID" value="KIY52637.1"/>
    <property type="molecule type" value="Genomic_DNA"/>
</dbReference>